<comment type="caution">
    <text evidence="1">The sequence shown here is derived from an EMBL/GenBank/DDBJ whole genome shotgun (WGS) entry which is preliminary data.</text>
</comment>
<protein>
    <submittedName>
        <fullName evidence="1">Uncharacterized protein</fullName>
    </submittedName>
</protein>
<keyword evidence="2" id="KW-1185">Reference proteome</keyword>
<proteinExistence type="predicted"/>
<gene>
    <name evidence="1" type="ORF">GCM10010307_69570</name>
</gene>
<evidence type="ECO:0000313" key="2">
    <source>
        <dbReference type="Proteomes" id="UP001500151"/>
    </source>
</evidence>
<dbReference type="EMBL" id="BAAASJ010000113">
    <property type="protein sequence ID" value="GAA2656205.1"/>
    <property type="molecule type" value="Genomic_DNA"/>
</dbReference>
<evidence type="ECO:0000313" key="1">
    <source>
        <dbReference type="EMBL" id="GAA2656205.1"/>
    </source>
</evidence>
<name>A0ABN3RM75_9ACTN</name>
<organism evidence="1 2">
    <name type="scientific">Streptomyces vastus</name>
    <dbReference type="NCBI Taxonomy" id="285451"/>
    <lineage>
        <taxon>Bacteria</taxon>
        <taxon>Bacillati</taxon>
        <taxon>Actinomycetota</taxon>
        <taxon>Actinomycetes</taxon>
        <taxon>Kitasatosporales</taxon>
        <taxon>Streptomycetaceae</taxon>
        <taxon>Streptomyces</taxon>
    </lineage>
</organism>
<dbReference type="Proteomes" id="UP001500151">
    <property type="component" value="Unassembled WGS sequence"/>
</dbReference>
<sequence length="47" mass="4849">MDLLRRGCPGTPSRLVPLSGLSAAYPHTPEAPAQAITQVLHSAAQPA</sequence>
<accession>A0ABN3RM75</accession>
<reference evidence="1 2" key="1">
    <citation type="journal article" date="2019" name="Int. J. Syst. Evol. Microbiol.">
        <title>The Global Catalogue of Microorganisms (GCM) 10K type strain sequencing project: providing services to taxonomists for standard genome sequencing and annotation.</title>
        <authorList>
            <consortium name="The Broad Institute Genomics Platform"/>
            <consortium name="The Broad Institute Genome Sequencing Center for Infectious Disease"/>
            <person name="Wu L."/>
            <person name="Ma J."/>
        </authorList>
    </citation>
    <scope>NUCLEOTIDE SEQUENCE [LARGE SCALE GENOMIC DNA]</scope>
    <source>
        <strain evidence="1 2">JCM 4524</strain>
    </source>
</reference>